<dbReference type="EMBL" id="AUXX01000045">
    <property type="protein sequence ID" value="KZN61532.1"/>
    <property type="molecule type" value="Genomic_DNA"/>
</dbReference>
<accession>A0A167JQX9</accession>
<feature type="region of interest" description="Disordered" evidence="1">
    <location>
        <begin position="14"/>
        <end position="39"/>
    </location>
</feature>
<evidence type="ECO:0000256" key="1">
    <source>
        <dbReference type="SAM" id="MobiDB-lite"/>
    </source>
</evidence>
<evidence type="ECO:0000313" key="2">
    <source>
        <dbReference type="EMBL" id="KZN61532.1"/>
    </source>
</evidence>
<dbReference type="PATRIC" id="fig|1365257.3.peg.4421"/>
<dbReference type="AlphaFoldDB" id="A0A167JQX9"/>
<evidence type="ECO:0008006" key="4">
    <source>
        <dbReference type="Google" id="ProtNLM"/>
    </source>
</evidence>
<reference evidence="2 3" key="1">
    <citation type="submission" date="2013-07" db="EMBL/GenBank/DDBJ databases">
        <title>Comparative Genomic and Metabolomic Analysis of Twelve Strains of Pseudoalteromonas luteoviolacea.</title>
        <authorList>
            <person name="Vynne N.G."/>
            <person name="Mansson M."/>
            <person name="Gram L."/>
        </authorList>
    </citation>
    <scope>NUCLEOTIDE SEQUENCE [LARGE SCALE GENOMIC DNA]</scope>
    <source>
        <strain evidence="2 3">S4060-1</strain>
    </source>
</reference>
<sequence>MKLKKKSLKQLTTQDLRKVAGGTTHDSSEPPVAELIALV</sequence>
<gene>
    <name evidence="2" type="ORF">N478_05515</name>
</gene>
<organism evidence="2 3">
    <name type="scientific">Pseudoalteromonas luteoviolacea S4060-1</name>
    <dbReference type="NCBI Taxonomy" id="1365257"/>
    <lineage>
        <taxon>Bacteria</taxon>
        <taxon>Pseudomonadati</taxon>
        <taxon>Pseudomonadota</taxon>
        <taxon>Gammaproteobacteria</taxon>
        <taxon>Alteromonadales</taxon>
        <taxon>Pseudoalteromonadaceae</taxon>
        <taxon>Pseudoalteromonas</taxon>
    </lineage>
</organism>
<comment type="caution">
    <text evidence="2">The sequence shown here is derived from an EMBL/GenBank/DDBJ whole genome shotgun (WGS) entry which is preliminary data.</text>
</comment>
<evidence type="ECO:0000313" key="3">
    <source>
        <dbReference type="Proteomes" id="UP000076661"/>
    </source>
</evidence>
<name>A0A167JQX9_9GAMM</name>
<dbReference type="Proteomes" id="UP000076661">
    <property type="component" value="Unassembled WGS sequence"/>
</dbReference>
<protein>
    <recommendedName>
        <fullName evidence="4">Bacteriocin</fullName>
    </recommendedName>
</protein>
<proteinExistence type="predicted"/>